<evidence type="ECO:0000256" key="9">
    <source>
        <dbReference type="SAM" id="SignalP"/>
    </source>
</evidence>
<feature type="region of interest" description="Disordered" evidence="8">
    <location>
        <begin position="38"/>
        <end position="123"/>
    </location>
</feature>
<evidence type="ECO:0000313" key="11">
    <source>
        <dbReference type="Proteomes" id="UP000594638"/>
    </source>
</evidence>
<accession>A0A8S0U4F0</accession>
<keyword evidence="7" id="KW-0379">Hydroxylation</keyword>
<reference evidence="10 11" key="1">
    <citation type="submission" date="2019-12" db="EMBL/GenBank/DDBJ databases">
        <authorList>
            <person name="Alioto T."/>
            <person name="Alioto T."/>
            <person name="Gomez Garrido J."/>
        </authorList>
    </citation>
    <scope>NUCLEOTIDE SEQUENCE [LARGE SCALE GENOMIC DNA]</scope>
</reference>
<feature type="compositionally biased region" description="Polar residues" evidence="8">
    <location>
        <begin position="38"/>
        <end position="55"/>
    </location>
</feature>
<dbReference type="GO" id="GO:1901371">
    <property type="term" value="P:regulation of leaf morphogenesis"/>
    <property type="evidence" value="ECO:0007669"/>
    <property type="project" value="TreeGrafter"/>
</dbReference>
<keyword evidence="5" id="KW-0372">Hormone</keyword>
<evidence type="ECO:0000313" key="10">
    <source>
        <dbReference type="EMBL" id="CAA3013362.1"/>
    </source>
</evidence>
<evidence type="ECO:0000256" key="2">
    <source>
        <dbReference type="ARBA" id="ARBA00008963"/>
    </source>
</evidence>
<keyword evidence="4" id="KW-0964">Secreted</keyword>
<organism evidence="10 11">
    <name type="scientific">Olea europaea subsp. europaea</name>
    <dbReference type="NCBI Taxonomy" id="158383"/>
    <lineage>
        <taxon>Eukaryota</taxon>
        <taxon>Viridiplantae</taxon>
        <taxon>Streptophyta</taxon>
        <taxon>Embryophyta</taxon>
        <taxon>Tracheophyta</taxon>
        <taxon>Spermatophyta</taxon>
        <taxon>Magnoliopsida</taxon>
        <taxon>eudicotyledons</taxon>
        <taxon>Gunneridae</taxon>
        <taxon>Pentapetalae</taxon>
        <taxon>asterids</taxon>
        <taxon>lamiids</taxon>
        <taxon>Lamiales</taxon>
        <taxon>Oleaceae</taxon>
        <taxon>Oleeae</taxon>
        <taxon>Olea</taxon>
    </lineage>
</organism>
<dbReference type="GO" id="GO:2000280">
    <property type="term" value="P:regulation of root development"/>
    <property type="evidence" value="ECO:0007669"/>
    <property type="project" value="TreeGrafter"/>
</dbReference>
<evidence type="ECO:0000256" key="4">
    <source>
        <dbReference type="ARBA" id="ARBA00022525"/>
    </source>
</evidence>
<comment type="caution">
    <text evidence="10">The sequence shown here is derived from an EMBL/GenBank/DDBJ whole genome shotgun (WGS) entry which is preliminary data.</text>
</comment>
<gene>
    <name evidence="10" type="ORF">OLEA9_A002944</name>
</gene>
<feature type="chain" id="PRO_5035759161" evidence="9">
    <location>
        <begin position="28"/>
        <end position="123"/>
    </location>
</feature>
<keyword evidence="6 9" id="KW-0732">Signal</keyword>
<dbReference type="PANTHER" id="PTHR33348:SF44">
    <property type="entry name" value="PRECURSOR OF CEP6"/>
    <property type="match status" value="1"/>
</dbReference>
<dbReference type="EMBL" id="CACTIH010007432">
    <property type="protein sequence ID" value="CAA3013362.1"/>
    <property type="molecule type" value="Genomic_DNA"/>
</dbReference>
<evidence type="ECO:0000256" key="1">
    <source>
        <dbReference type="ARBA" id="ARBA00004271"/>
    </source>
</evidence>
<dbReference type="GO" id="GO:0005179">
    <property type="term" value="F:hormone activity"/>
    <property type="evidence" value="ECO:0007669"/>
    <property type="project" value="UniProtKB-KW"/>
</dbReference>
<evidence type="ECO:0000256" key="8">
    <source>
        <dbReference type="SAM" id="MobiDB-lite"/>
    </source>
</evidence>
<comment type="similarity">
    <text evidence="2">Belongs to the C-terminally encoded plant signaling peptide (CEP) family.</text>
</comment>
<keyword evidence="3" id="KW-0052">Apoplast</keyword>
<dbReference type="GO" id="GO:1902025">
    <property type="term" value="P:nitrate import"/>
    <property type="evidence" value="ECO:0007669"/>
    <property type="project" value="TreeGrafter"/>
</dbReference>
<feature type="signal peptide" evidence="9">
    <location>
        <begin position="1"/>
        <end position="27"/>
    </location>
</feature>
<dbReference type="GO" id="GO:0006995">
    <property type="term" value="P:cellular response to nitrogen starvation"/>
    <property type="evidence" value="ECO:0007669"/>
    <property type="project" value="UniProtKB-ARBA"/>
</dbReference>
<evidence type="ECO:0000256" key="3">
    <source>
        <dbReference type="ARBA" id="ARBA00022523"/>
    </source>
</evidence>
<keyword evidence="11" id="KW-1185">Reference proteome</keyword>
<dbReference type="Proteomes" id="UP000594638">
    <property type="component" value="Unassembled WGS sequence"/>
</dbReference>
<dbReference type="OrthoDB" id="1675975at2759"/>
<dbReference type="InterPro" id="IPR033250">
    <property type="entry name" value="CEP"/>
</dbReference>
<dbReference type="PANTHER" id="PTHR33348">
    <property type="entry name" value="PRECURSOR OF CEP5"/>
    <property type="match status" value="1"/>
</dbReference>
<dbReference type="AlphaFoldDB" id="A0A8S0U4F0"/>
<sequence>MAYNQQIYIFVLLLAAIACLEIAFSEGRQLNAFKKQEQTFPQNKGNNEFGLSSTSDEVDNYVNDFRPTNPGNSPGIGHRFEAENDVAQPKTPSVASGKNTEDFRPTKSGHSPGVGHSLAGPNA</sequence>
<dbReference type="Gramene" id="OE9A002944T1">
    <property type="protein sequence ID" value="OE9A002944C1"/>
    <property type="gene ID" value="OE9A002944"/>
</dbReference>
<proteinExistence type="inferred from homology"/>
<evidence type="ECO:0000256" key="5">
    <source>
        <dbReference type="ARBA" id="ARBA00022702"/>
    </source>
</evidence>
<protein>
    <submittedName>
        <fullName evidence="10">Uncharacterized protein</fullName>
    </submittedName>
</protein>
<dbReference type="GO" id="GO:0048364">
    <property type="term" value="P:root development"/>
    <property type="evidence" value="ECO:0007669"/>
    <property type="project" value="InterPro"/>
</dbReference>
<name>A0A8S0U4F0_OLEEU</name>
<dbReference type="GO" id="GO:0048046">
    <property type="term" value="C:apoplast"/>
    <property type="evidence" value="ECO:0007669"/>
    <property type="project" value="UniProtKB-SubCell"/>
</dbReference>
<evidence type="ECO:0000256" key="7">
    <source>
        <dbReference type="ARBA" id="ARBA00023278"/>
    </source>
</evidence>
<comment type="subcellular location">
    <subcellularLocation>
        <location evidence="1">Secreted</location>
        <location evidence="1">Extracellular space</location>
        <location evidence="1">Apoplast</location>
    </subcellularLocation>
</comment>
<evidence type="ECO:0000256" key="6">
    <source>
        <dbReference type="ARBA" id="ARBA00022729"/>
    </source>
</evidence>